<dbReference type="EMBL" id="CP065938">
    <property type="protein sequence ID" value="UWX05689.1"/>
    <property type="molecule type" value="Genomic_DNA"/>
</dbReference>
<dbReference type="RefSeq" id="WP_334315277.1">
    <property type="nucleotide sequence ID" value="NZ_CP065938.1"/>
</dbReference>
<keyword evidence="4" id="KW-0997">Cell inner membrane</keyword>
<feature type="transmembrane region" description="Helical" evidence="9">
    <location>
        <begin position="54"/>
        <end position="70"/>
    </location>
</feature>
<evidence type="ECO:0000256" key="3">
    <source>
        <dbReference type="ARBA" id="ARBA00022475"/>
    </source>
</evidence>
<dbReference type="PANTHER" id="PTHR35011">
    <property type="entry name" value="2,3-DIKETO-L-GULONATE TRAP TRANSPORTER SMALL PERMEASE PROTEIN YIAM"/>
    <property type="match status" value="1"/>
</dbReference>
<evidence type="ECO:0000256" key="1">
    <source>
        <dbReference type="ARBA" id="ARBA00004429"/>
    </source>
</evidence>
<evidence type="ECO:0000313" key="12">
    <source>
        <dbReference type="Proteomes" id="UP001058120"/>
    </source>
</evidence>
<keyword evidence="3" id="KW-1003">Cell membrane</keyword>
<evidence type="ECO:0000256" key="8">
    <source>
        <dbReference type="ARBA" id="ARBA00038436"/>
    </source>
</evidence>
<comment type="subcellular location">
    <subcellularLocation>
        <location evidence="1">Cell inner membrane</location>
        <topology evidence="1">Multi-pass membrane protein</topology>
    </subcellularLocation>
</comment>
<feature type="transmembrane region" description="Helical" evidence="9">
    <location>
        <begin position="134"/>
        <end position="156"/>
    </location>
</feature>
<comment type="similarity">
    <text evidence="8">Belongs to the TRAP transporter small permease family.</text>
</comment>
<evidence type="ECO:0000256" key="2">
    <source>
        <dbReference type="ARBA" id="ARBA00022448"/>
    </source>
</evidence>
<evidence type="ECO:0000313" key="11">
    <source>
        <dbReference type="EMBL" id="UWX05689.1"/>
    </source>
</evidence>
<dbReference type="PANTHER" id="PTHR35011:SF2">
    <property type="entry name" value="2,3-DIKETO-L-GULONATE TRAP TRANSPORTER SMALL PERMEASE PROTEIN YIAM"/>
    <property type="match status" value="1"/>
</dbReference>
<feature type="transmembrane region" description="Helical" evidence="9">
    <location>
        <begin position="20"/>
        <end position="42"/>
    </location>
</feature>
<evidence type="ECO:0000259" key="10">
    <source>
        <dbReference type="Pfam" id="PF04290"/>
    </source>
</evidence>
<sequence length="171" mass="19907">MPHSENKTIIKKIKNYWYKFWALVFFLGVSINFTEIVCRTVFNFSVDLMYDLPVWLTIWSVMMLAGPILPDGEHVSVDMVRDRLSGTPKKILEAINIVICIIFGAVITYGGYLVTSQYYKFNMNIIRIVSVPRWLVESCIPIGMALFTVFAVIRFFNVIREKDTQKQENEY</sequence>
<name>A0ABY5Y0H5_9BACT</name>
<feature type="domain" description="Tripartite ATP-independent periplasmic transporters DctQ component" evidence="10">
    <location>
        <begin position="31"/>
        <end position="160"/>
    </location>
</feature>
<evidence type="ECO:0000256" key="6">
    <source>
        <dbReference type="ARBA" id="ARBA00022989"/>
    </source>
</evidence>
<gene>
    <name evidence="11" type="ORF">JBF11_09655</name>
</gene>
<accession>A0ABY5Y0H5</accession>
<organism evidence="11 12">
    <name type="scientific">Taurinivorans muris</name>
    <dbReference type="NCBI Taxonomy" id="2787751"/>
    <lineage>
        <taxon>Bacteria</taxon>
        <taxon>Pseudomonadati</taxon>
        <taxon>Thermodesulfobacteriota</taxon>
        <taxon>Desulfovibrionia</taxon>
        <taxon>Desulfovibrionales</taxon>
        <taxon>Desulfovibrionaceae</taxon>
        <taxon>Taurinivorans</taxon>
    </lineage>
</organism>
<dbReference type="InterPro" id="IPR055348">
    <property type="entry name" value="DctQ"/>
</dbReference>
<protein>
    <submittedName>
        <fullName evidence="11">TRAP transporter small permease</fullName>
    </submittedName>
</protein>
<keyword evidence="2" id="KW-0813">Transport</keyword>
<keyword evidence="5 9" id="KW-0812">Transmembrane</keyword>
<evidence type="ECO:0000256" key="9">
    <source>
        <dbReference type="SAM" id="Phobius"/>
    </source>
</evidence>
<dbReference type="Proteomes" id="UP001058120">
    <property type="component" value="Chromosome"/>
</dbReference>
<keyword evidence="7 9" id="KW-0472">Membrane</keyword>
<dbReference type="Pfam" id="PF04290">
    <property type="entry name" value="DctQ"/>
    <property type="match status" value="1"/>
</dbReference>
<keyword evidence="6 9" id="KW-1133">Transmembrane helix</keyword>
<evidence type="ECO:0000256" key="5">
    <source>
        <dbReference type="ARBA" id="ARBA00022692"/>
    </source>
</evidence>
<keyword evidence="12" id="KW-1185">Reference proteome</keyword>
<dbReference type="InterPro" id="IPR007387">
    <property type="entry name" value="TRAP_DctQ"/>
</dbReference>
<evidence type="ECO:0000256" key="7">
    <source>
        <dbReference type="ARBA" id="ARBA00023136"/>
    </source>
</evidence>
<feature type="transmembrane region" description="Helical" evidence="9">
    <location>
        <begin position="91"/>
        <end position="114"/>
    </location>
</feature>
<reference evidence="11" key="1">
    <citation type="submission" date="2020-12" db="EMBL/GenBank/DDBJ databases">
        <title>Taurinivorans muris gen. nov., sp. nov., fundamental and realized metabolic niche of a ubiquitous sulfidogenic bacterium in the murine intestine.</title>
        <authorList>
            <person name="Ye H."/>
            <person name="Hanson B.T."/>
            <person name="Loy A."/>
        </authorList>
    </citation>
    <scope>NUCLEOTIDE SEQUENCE</scope>
    <source>
        <strain evidence="11">LT0009</strain>
    </source>
</reference>
<proteinExistence type="inferred from homology"/>
<evidence type="ECO:0000256" key="4">
    <source>
        <dbReference type="ARBA" id="ARBA00022519"/>
    </source>
</evidence>